<keyword evidence="3" id="KW-0732">Signal</keyword>
<feature type="chain" id="PRO_5005793044" evidence="3">
    <location>
        <begin position="20"/>
        <end position="134"/>
    </location>
</feature>
<dbReference type="InterPro" id="IPR051217">
    <property type="entry name" value="Insect_Cuticle_Struc_Prot"/>
</dbReference>
<accession>A0A0M4E8I2</accession>
<protein>
    <submittedName>
        <fullName evidence="4">Cpr62Ba</fullName>
    </submittedName>
</protein>
<dbReference type="PANTHER" id="PTHR12236:SF86">
    <property type="entry name" value="CCP84AC-RELATED"/>
    <property type="match status" value="1"/>
</dbReference>
<feature type="signal peptide" evidence="3">
    <location>
        <begin position="1"/>
        <end position="19"/>
    </location>
</feature>
<keyword evidence="1 2" id="KW-0193">Cuticle</keyword>
<dbReference type="Proteomes" id="UP000494163">
    <property type="component" value="Chromosome 3L"/>
</dbReference>
<evidence type="ECO:0000313" key="5">
    <source>
        <dbReference type="Proteomes" id="UP000494163"/>
    </source>
</evidence>
<dbReference type="EMBL" id="CP012525">
    <property type="protein sequence ID" value="ALC43191.1"/>
    <property type="molecule type" value="Genomic_DNA"/>
</dbReference>
<dbReference type="GO" id="GO:0005615">
    <property type="term" value="C:extracellular space"/>
    <property type="evidence" value="ECO:0007669"/>
    <property type="project" value="TreeGrafter"/>
</dbReference>
<dbReference type="OrthoDB" id="6510765at2759"/>
<sequence length="134" mass="15241">MKLSLSLSLLLWCLHIAHTQCGPAHYIEFYNDYAHNHDEQRLGYRHHYHISDVQTGVSILHGEQRQGDQVTGSYSQLAPSGEVRSVYYEVRGGQGYRAVIIQRTANSRVHQALEFERKQALQALPLAKPVAFVI</sequence>
<evidence type="ECO:0000313" key="4">
    <source>
        <dbReference type="EMBL" id="ALC43191.1"/>
    </source>
</evidence>
<evidence type="ECO:0000256" key="2">
    <source>
        <dbReference type="PROSITE-ProRule" id="PRU00497"/>
    </source>
</evidence>
<dbReference type="Pfam" id="PF00379">
    <property type="entry name" value="Chitin_bind_4"/>
    <property type="match status" value="1"/>
</dbReference>
<dbReference type="PROSITE" id="PS51155">
    <property type="entry name" value="CHIT_BIND_RR_2"/>
    <property type="match status" value="1"/>
</dbReference>
<name>A0A0M4E8I2_DROBS</name>
<proteinExistence type="predicted"/>
<reference evidence="4 5" key="1">
    <citation type="submission" date="2015-08" db="EMBL/GenBank/DDBJ databases">
        <title>Ancestral chromatin configuration constrains chromatin evolution on differentiating sex chromosomes in Drosophila.</title>
        <authorList>
            <person name="Zhou Q."/>
            <person name="Bachtrog D."/>
        </authorList>
    </citation>
    <scope>NUCLEOTIDE SEQUENCE [LARGE SCALE GENOMIC DNA]</scope>
    <source>
        <tissue evidence="4">Whole larvae</tissue>
    </source>
</reference>
<evidence type="ECO:0000256" key="3">
    <source>
        <dbReference type="SAM" id="SignalP"/>
    </source>
</evidence>
<dbReference type="AlphaFoldDB" id="A0A0M4E8I2"/>
<dbReference type="OMA" id="HIEFYND"/>
<dbReference type="GO" id="GO:0042302">
    <property type="term" value="F:structural constituent of cuticle"/>
    <property type="evidence" value="ECO:0007669"/>
    <property type="project" value="UniProtKB-UniRule"/>
</dbReference>
<dbReference type="GO" id="GO:0031012">
    <property type="term" value="C:extracellular matrix"/>
    <property type="evidence" value="ECO:0007669"/>
    <property type="project" value="TreeGrafter"/>
</dbReference>
<dbReference type="InterPro" id="IPR000618">
    <property type="entry name" value="Insect_cuticle"/>
</dbReference>
<evidence type="ECO:0000256" key="1">
    <source>
        <dbReference type="ARBA" id="ARBA00022460"/>
    </source>
</evidence>
<keyword evidence="5" id="KW-1185">Reference proteome</keyword>
<gene>
    <name evidence="4" type="ORF">Dbus_chr3Lg357</name>
</gene>
<organism evidence="4 5">
    <name type="scientific">Drosophila busckii</name>
    <name type="common">Fruit fly</name>
    <dbReference type="NCBI Taxonomy" id="30019"/>
    <lineage>
        <taxon>Eukaryota</taxon>
        <taxon>Metazoa</taxon>
        <taxon>Ecdysozoa</taxon>
        <taxon>Arthropoda</taxon>
        <taxon>Hexapoda</taxon>
        <taxon>Insecta</taxon>
        <taxon>Pterygota</taxon>
        <taxon>Neoptera</taxon>
        <taxon>Endopterygota</taxon>
        <taxon>Diptera</taxon>
        <taxon>Brachycera</taxon>
        <taxon>Muscomorpha</taxon>
        <taxon>Ephydroidea</taxon>
        <taxon>Drosophilidae</taxon>
        <taxon>Drosophila</taxon>
    </lineage>
</organism>
<dbReference type="PANTHER" id="PTHR12236">
    <property type="entry name" value="STRUCTURAL CONTITUENT OF CUTICLE"/>
    <property type="match status" value="1"/>
</dbReference>